<dbReference type="AlphaFoldDB" id="A0A9W8M8C0"/>
<evidence type="ECO:0000256" key="1">
    <source>
        <dbReference type="SAM" id="MobiDB-lite"/>
    </source>
</evidence>
<evidence type="ECO:0000313" key="3">
    <source>
        <dbReference type="Proteomes" id="UP001140091"/>
    </source>
</evidence>
<protein>
    <submittedName>
        <fullName evidence="2">Uncharacterized protein</fullName>
    </submittedName>
</protein>
<dbReference type="EMBL" id="JANBPK010001484">
    <property type="protein sequence ID" value="KAJ2922565.1"/>
    <property type="molecule type" value="Genomic_DNA"/>
</dbReference>
<feature type="non-terminal residue" evidence="2">
    <location>
        <position position="63"/>
    </location>
</feature>
<keyword evidence="3" id="KW-1185">Reference proteome</keyword>
<dbReference type="Proteomes" id="UP001140091">
    <property type="component" value="Unassembled WGS sequence"/>
</dbReference>
<feature type="compositionally biased region" description="Acidic residues" evidence="1">
    <location>
        <begin position="40"/>
        <end position="63"/>
    </location>
</feature>
<name>A0A9W8M8C0_9AGAR</name>
<evidence type="ECO:0000313" key="2">
    <source>
        <dbReference type="EMBL" id="KAJ2922565.1"/>
    </source>
</evidence>
<organism evidence="2 3">
    <name type="scientific">Candolleomyces eurysporus</name>
    <dbReference type="NCBI Taxonomy" id="2828524"/>
    <lineage>
        <taxon>Eukaryota</taxon>
        <taxon>Fungi</taxon>
        <taxon>Dikarya</taxon>
        <taxon>Basidiomycota</taxon>
        <taxon>Agaricomycotina</taxon>
        <taxon>Agaricomycetes</taxon>
        <taxon>Agaricomycetidae</taxon>
        <taxon>Agaricales</taxon>
        <taxon>Agaricineae</taxon>
        <taxon>Psathyrellaceae</taxon>
        <taxon>Candolleomyces</taxon>
    </lineage>
</organism>
<feature type="region of interest" description="Disordered" evidence="1">
    <location>
        <begin position="38"/>
        <end position="63"/>
    </location>
</feature>
<proteinExistence type="predicted"/>
<gene>
    <name evidence="2" type="ORF">H1R20_g14531</name>
</gene>
<reference evidence="2" key="1">
    <citation type="submission" date="2022-06" db="EMBL/GenBank/DDBJ databases">
        <title>Genome Sequence of Candolleomyces eurysporus.</title>
        <authorList>
            <person name="Buettner E."/>
        </authorList>
    </citation>
    <scope>NUCLEOTIDE SEQUENCE</scope>
    <source>
        <strain evidence="2">VTCC 930004</strain>
    </source>
</reference>
<accession>A0A9W8M8C0</accession>
<sequence length="63" mass="7408">MTPLDAALLPLIERLDRHDQDIEKILVTIRKLRQQKQEFLDEDEEDPLLLCSESEEDEAETDD</sequence>
<comment type="caution">
    <text evidence="2">The sequence shown here is derived from an EMBL/GenBank/DDBJ whole genome shotgun (WGS) entry which is preliminary data.</text>
</comment>